<sequence length="338" mass="38430">MPPKKPRYAQEHDALEEVLAGNDIEEVTNEATRIRLQLEFYRRLREAVFVNSASEIEALDEVAAHALDPNDSSQLHPNFSKDPIPQGTRFLLPTPPTLSDRVARERSAPPRHKKQRTAKHQSKATKTYRVQLPTGVPRDVRLAIVGVIDKAATQSKAPFRLAYPWAGQRAWYPPSEFQELHRLHYEVWMTHREVQWLCALYAPCTDTDRRRKAKAGAKKARLQLLSACVETFGYYDFLQRFEDNVHDMLLWLGGKAAKHSASTSRSGTDAETLQEDLVTLFKKKDKTAFHRVISKALDPFSIDENGYATVPELLEQSGALDPEKTSYLRLTTKALARI</sequence>
<organism evidence="2 3">
    <name type="scientific">Phytophthora megakarya</name>
    <dbReference type="NCBI Taxonomy" id="4795"/>
    <lineage>
        <taxon>Eukaryota</taxon>
        <taxon>Sar</taxon>
        <taxon>Stramenopiles</taxon>
        <taxon>Oomycota</taxon>
        <taxon>Peronosporomycetes</taxon>
        <taxon>Peronosporales</taxon>
        <taxon>Peronosporaceae</taxon>
        <taxon>Phytophthora</taxon>
    </lineage>
</organism>
<feature type="region of interest" description="Disordered" evidence="1">
    <location>
        <begin position="90"/>
        <end position="125"/>
    </location>
</feature>
<dbReference type="Proteomes" id="UP000198211">
    <property type="component" value="Unassembled WGS sequence"/>
</dbReference>
<dbReference type="AlphaFoldDB" id="A0A225UGD6"/>
<accession>A0A225UGD6</accession>
<dbReference type="EMBL" id="NBNE01019791">
    <property type="protein sequence ID" value="OWY91636.1"/>
    <property type="molecule type" value="Genomic_DNA"/>
</dbReference>
<dbReference type="OrthoDB" id="129191at2759"/>
<proteinExistence type="predicted"/>
<feature type="non-terminal residue" evidence="2">
    <location>
        <position position="338"/>
    </location>
</feature>
<feature type="compositionally biased region" description="Basic residues" evidence="1">
    <location>
        <begin position="109"/>
        <end position="123"/>
    </location>
</feature>
<evidence type="ECO:0000313" key="2">
    <source>
        <dbReference type="EMBL" id="OWY91636.1"/>
    </source>
</evidence>
<keyword evidence="3" id="KW-1185">Reference proteome</keyword>
<name>A0A225UGD6_9STRA</name>
<gene>
    <name evidence="2" type="ORF">PHMEG_00039701</name>
</gene>
<comment type="caution">
    <text evidence="2">The sequence shown here is derived from an EMBL/GenBank/DDBJ whole genome shotgun (WGS) entry which is preliminary data.</text>
</comment>
<evidence type="ECO:0000256" key="1">
    <source>
        <dbReference type="SAM" id="MobiDB-lite"/>
    </source>
</evidence>
<evidence type="ECO:0000313" key="3">
    <source>
        <dbReference type="Proteomes" id="UP000198211"/>
    </source>
</evidence>
<reference evidence="3" key="1">
    <citation type="submission" date="2017-03" db="EMBL/GenBank/DDBJ databases">
        <title>Phytopthora megakarya and P. palmivora, two closely related causual agents of cacao black pod achieved similar genome size and gene model numbers by different mechanisms.</title>
        <authorList>
            <person name="Ali S."/>
            <person name="Shao J."/>
            <person name="Larry D.J."/>
            <person name="Kronmiller B."/>
            <person name="Shen D."/>
            <person name="Strem M.D."/>
            <person name="Melnick R.L."/>
            <person name="Guiltinan M.J."/>
            <person name="Tyler B.M."/>
            <person name="Meinhardt L.W."/>
            <person name="Bailey B.A."/>
        </authorList>
    </citation>
    <scope>NUCLEOTIDE SEQUENCE [LARGE SCALE GENOMIC DNA]</scope>
    <source>
        <strain evidence="3">zdho120</strain>
    </source>
</reference>
<protein>
    <submittedName>
        <fullName evidence="2">Uncharacterized protein</fullName>
    </submittedName>
</protein>